<keyword evidence="2 5" id="KW-0812">Transmembrane</keyword>
<evidence type="ECO:0000256" key="2">
    <source>
        <dbReference type="ARBA" id="ARBA00022692"/>
    </source>
</evidence>
<feature type="domain" description="Methylamine utilisation protein MauE" evidence="6">
    <location>
        <begin position="48"/>
        <end position="174"/>
    </location>
</feature>
<dbReference type="InterPro" id="IPR009908">
    <property type="entry name" value="Methylamine_util_MauE"/>
</dbReference>
<dbReference type="GO" id="GO:0016020">
    <property type="term" value="C:membrane"/>
    <property type="evidence" value="ECO:0007669"/>
    <property type="project" value="UniProtKB-SubCell"/>
</dbReference>
<evidence type="ECO:0000313" key="8">
    <source>
        <dbReference type="Proteomes" id="UP000286402"/>
    </source>
</evidence>
<evidence type="ECO:0000256" key="1">
    <source>
        <dbReference type="ARBA" id="ARBA00004141"/>
    </source>
</evidence>
<dbReference type="Proteomes" id="UP000286402">
    <property type="component" value="Unassembled WGS sequence"/>
</dbReference>
<evidence type="ECO:0000313" key="7">
    <source>
        <dbReference type="EMBL" id="RKF30211.1"/>
    </source>
</evidence>
<protein>
    <recommendedName>
        <fullName evidence="6">Methylamine utilisation protein MauE domain-containing protein</fullName>
    </recommendedName>
</protein>
<keyword evidence="4 5" id="KW-0472">Membrane</keyword>
<dbReference type="Pfam" id="PF07291">
    <property type="entry name" value="MauE"/>
    <property type="match status" value="1"/>
</dbReference>
<evidence type="ECO:0000256" key="5">
    <source>
        <dbReference type="SAM" id="Phobius"/>
    </source>
</evidence>
<accession>A0A420FBI4</accession>
<feature type="transmembrane region" description="Helical" evidence="5">
    <location>
        <begin position="193"/>
        <end position="210"/>
    </location>
</feature>
<organism evidence="7 8">
    <name type="scientific">Sphingobacterium siyangense</name>
    <dbReference type="NCBI Taxonomy" id="459529"/>
    <lineage>
        <taxon>Bacteria</taxon>
        <taxon>Pseudomonadati</taxon>
        <taxon>Bacteroidota</taxon>
        <taxon>Sphingobacteriia</taxon>
        <taxon>Sphingobacteriales</taxon>
        <taxon>Sphingobacteriaceae</taxon>
        <taxon>Sphingobacterium</taxon>
    </lineage>
</organism>
<keyword evidence="3 5" id="KW-1133">Transmembrane helix</keyword>
<comment type="subcellular location">
    <subcellularLocation>
        <location evidence="1">Membrane</location>
        <topology evidence="1">Multi-pass membrane protein</topology>
    </subcellularLocation>
</comment>
<feature type="transmembrane region" description="Helical" evidence="5">
    <location>
        <begin position="87"/>
        <end position="111"/>
    </location>
</feature>
<dbReference type="RefSeq" id="WP_120336738.1">
    <property type="nucleotide sequence ID" value="NZ_MCAQ01000030.1"/>
</dbReference>
<reference evidence="7 8" key="1">
    <citation type="submission" date="2016-07" db="EMBL/GenBank/DDBJ databases">
        <title>Genome analysis of Sphingobacterium siyangense T12B17.</title>
        <authorList>
            <person name="Xu D."/>
            <person name="Su Y."/>
            <person name="Zheng S."/>
        </authorList>
    </citation>
    <scope>NUCLEOTIDE SEQUENCE [LARGE SCALE GENOMIC DNA]</scope>
    <source>
        <strain evidence="7 8">T12B17</strain>
    </source>
</reference>
<evidence type="ECO:0000259" key="6">
    <source>
        <dbReference type="Pfam" id="PF07291"/>
    </source>
</evidence>
<keyword evidence="8" id="KW-1185">Reference proteome</keyword>
<evidence type="ECO:0000256" key="4">
    <source>
        <dbReference type="ARBA" id="ARBA00023136"/>
    </source>
</evidence>
<dbReference type="EMBL" id="MCAQ01000030">
    <property type="protein sequence ID" value="RKF30211.1"/>
    <property type="molecule type" value="Genomic_DNA"/>
</dbReference>
<evidence type="ECO:0000256" key="3">
    <source>
        <dbReference type="ARBA" id="ARBA00022989"/>
    </source>
</evidence>
<sequence>MTLNQAAVPEQGAQVWRPVFGKKKTAEKIISDAVQIVKAMEANKTNTTIYKILRAAMILFWVYVGIEKLWQLHAFHIALQQQPVISILAPILFWLLPLLEISIGALLGLPARRLQHWGWIASTIMITLFSIYIALGVLDVYDKKPCMCTSFLSHISWTAHLIFNLLILGLSLAGQVLNRKVLLHGQSNLTNKTAVGLFLTFILATGIVSYKNAAIKPTYEIWFMPDSIDHAPVYDTVSRPIVGSLAYRYDRYTEPYRQQLFTKSLQAKNFTHQLLACSTERRVALC</sequence>
<dbReference type="GO" id="GO:0030416">
    <property type="term" value="P:methylamine metabolic process"/>
    <property type="evidence" value="ECO:0007669"/>
    <property type="project" value="InterPro"/>
</dbReference>
<proteinExistence type="predicted"/>
<dbReference type="AlphaFoldDB" id="A0A420FBI4"/>
<gene>
    <name evidence="7" type="ORF">BCY89_20655</name>
</gene>
<name>A0A420FBI4_9SPHI</name>
<comment type="caution">
    <text evidence="7">The sequence shown here is derived from an EMBL/GenBank/DDBJ whole genome shotgun (WGS) entry which is preliminary data.</text>
</comment>
<feature type="transmembrane region" description="Helical" evidence="5">
    <location>
        <begin position="150"/>
        <end position="173"/>
    </location>
</feature>
<feature type="transmembrane region" description="Helical" evidence="5">
    <location>
        <begin position="117"/>
        <end position="138"/>
    </location>
</feature>